<dbReference type="PROSITE" id="PS00211">
    <property type="entry name" value="ABC_TRANSPORTER_1"/>
    <property type="match status" value="1"/>
</dbReference>
<evidence type="ECO:0000313" key="9">
    <source>
        <dbReference type="EMBL" id="RII94648.1"/>
    </source>
</evidence>
<keyword evidence="10" id="KW-1185">Reference proteome</keyword>
<keyword evidence="3" id="KW-1003">Cell membrane</keyword>
<organism evidence="9 10">
    <name type="scientific">Clavibacter californiensis</name>
    <dbReference type="NCBI Taxonomy" id="1401995"/>
    <lineage>
        <taxon>Bacteria</taxon>
        <taxon>Bacillati</taxon>
        <taxon>Actinomycetota</taxon>
        <taxon>Actinomycetes</taxon>
        <taxon>Micrococcales</taxon>
        <taxon>Microbacteriaceae</taxon>
        <taxon>Clavibacter</taxon>
    </lineage>
</organism>
<name>A0ABX9N9K6_9MICO</name>
<reference evidence="9 10" key="1">
    <citation type="submission" date="2018-08" db="EMBL/GenBank/DDBJ databases">
        <title>Genome Sequence of Clavibacter michiganensis Subspecies type strains, and the Atypical Peach-Colored Strains Isolated from Tomato.</title>
        <authorList>
            <person name="Osdaghi E."/>
            <person name="Portier P."/>
            <person name="Briand M."/>
            <person name="Jacques M.-A."/>
        </authorList>
    </citation>
    <scope>NUCLEOTIDE SEQUENCE [LARGE SCALE GENOMIC DNA]</scope>
    <source>
        <strain evidence="9 10">CFBP 8216</strain>
    </source>
</reference>
<dbReference type="Pfam" id="PF00005">
    <property type="entry name" value="ABC_tran"/>
    <property type="match status" value="1"/>
</dbReference>
<feature type="region of interest" description="Disordered" evidence="7">
    <location>
        <begin position="1"/>
        <end position="22"/>
    </location>
</feature>
<evidence type="ECO:0000256" key="4">
    <source>
        <dbReference type="ARBA" id="ARBA00022741"/>
    </source>
</evidence>
<dbReference type="InterPro" id="IPR003439">
    <property type="entry name" value="ABC_transporter-like_ATP-bd"/>
</dbReference>
<feature type="compositionally biased region" description="Low complexity" evidence="7">
    <location>
        <begin position="1"/>
        <end position="15"/>
    </location>
</feature>
<dbReference type="PANTHER" id="PTHR43166">
    <property type="entry name" value="AMINO ACID IMPORT ATP-BINDING PROTEIN"/>
    <property type="match status" value="1"/>
</dbReference>
<dbReference type="PANTHER" id="PTHR43166:SF35">
    <property type="entry name" value="L-CYSTINE IMPORT ATP-BINDING PROTEIN TCYN"/>
    <property type="match status" value="1"/>
</dbReference>
<evidence type="ECO:0000256" key="1">
    <source>
        <dbReference type="ARBA" id="ARBA00004202"/>
    </source>
</evidence>
<keyword evidence="6" id="KW-0472">Membrane</keyword>
<evidence type="ECO:0000259" key="8">
    <source>
        <dbReference type="PROSITE" id="PS50893"/>
    </source>
</evidence>
<sequence length="281" mass="30920">MSPTDPVDPAAAPAPHRTPGEPVLTVRGLRKSFGDNEVLRSIDLEVRRGGVTALIGPSGSGKTTVLRSLNGLEVPEEGVVEVAAADADSRSRTTGPLRVDFAAKPRHRELLALRDRSAMVFQQYNLFPHKTVLENVIEGPVQVQRRPVAEATREAEELLARVGLADKRDQHPFQLSGGQQQRVGIVRALALRPQILLFDEPTSALDPELVGEVLSVIKELADEAWTMVIVTHELAFARQVADEVVFMDGGVVVERGHPSEVLQHPTEERTRRFLQRLLEPF</sequence>
<dbReference type="InterPro" id="IPR050086">
    <property type="entry name" value="MetN_ABC_transporter-like"/>
</dbReference>
<comment type="subcellular location">
    <subcellularLocation>
        <location evidence="1">Cell membrane</location>
        <topology evidence="1">Peripheral membrane protein</topology>
    </subcellularLocation>
</comment>
<dbReference type="InterPro" id="IPR003593">
    <property type="entry name" value="AAA+_ATPase"/>
</dbReference>
<evidence type="ECO:0000256" key="3">
    <source>
        <dbReference type="ARBA" id="ARBA00022475"/>
    </source>
</evidence>
<evidence type="ECO:0000313" key="10">
    <source>
        <dbReference type="Proteomes" id="UP000265355"/>
    </source>
</evidence>
<evidence type="ECO:0000256" key="5">
    <source>
        <dbReference type="ARBA" id="ARBA00022840"/>
    </source>
</evidence>
<dbReference type="Gene3D" id="3.40.50.300">
    <property type="entry name" value="P-loop containing nucleotide triphosphate hydrolases"/>
    <property type="match status" value="1"/>
</dbReference>
<dbReference type="PROSITE" id="PS50893">
    <property type="entry name" value="ABC_TRANSPORTER_2"/>
    <property type="match status" value="1"/>
</dbReference>
<dbReference type="GO" id="GO:0005524">
    <property type="term" value="F:ATP binding"/>
    <property type="evidence" value="ECO:0007669"/>
    <property type="project" value="UniProtKB-KW"/>
</dbReference>
<dbReference type="InterPro" id="IPR017871">
    <property type="entry name" value="ABC_transporter-like_CS"/>
</dbReference>
<accession>A0ABX9N9K6</accession>
<keyword evidence="5 9" id="KW-0067">ATP-binding</keyword>
<evidence type="ECO:0000256" key="7">
    <source>
        <dbReference type="SAM" id="MobiDB-lite"/>
    </source>
</evidence>
<comment type="caution">
    <text evidence="9">The sequence shown here is derived from an EMBL/GenBank/DDBJ whole genome shotgun (WGS) entry which is preliminary data.</text>
</comment>
<dbReference type="Proteomes" id="UP000265355">
    <property type="component" value="Unassembled WGS sequence"/>
</dbReference>
<dbReference type="RefSeq" id="WP_104235972.1">
    <property type="nucleotide sequence ID" value="NZ_CP040792.1"/>
</dbReference>
<protein>
    <submittedName>
        <fullName evidence="9">Amino acid ABC transporter ATP-binding protein</fullName>
    </submittedName>
</protein>
<dbReference type="InterPro" id="IPR027417">
    <property type="entry name" value="P-loop_NTPase"/>
</dbReference>
<evidence type="ECO:0000256" key="6">
    <source>
        <dbReference type="ARBA" id="ARBA00023136"/>
    </source>
</evidence>
<evidence type="ECO:0000256" key="2">
    <source>
        <dbReference type="ARBA" id="ARBA00022448"/>
    </source>
</evidence>
<dbReference type="EMBL" id="QWEE01000004">
    <property type="protein sequence ID" value="RII94648.1"/>
    <property type="molecule type" value="Genomic_DNA"/>
</dbReference>
<dbReference type="SUPFAM" id="SSF52540">
    <property type="entry name" value="P-loop containing nucleoside triphosphate hydrolases"/>
    <property type="match status" value="1"/>
</dbReference>
<gene>
    <name evidence="9" type="ORF">DZF98_00790</name>
</gene>
<dbReference type="PIRSF" id="PIRSF039085">
    <property type="entry name" value="ABC_ATPase_HisP"/>
    <property type="match status" value="1"/>
</dbReference>
<proteinExistence type="predicted"/>
<dbReference type="SMART" id="SM00382">
    <property type="entry name" value="AAA"/>
    <property type="match status" value="1"/>
</dbReference>
<keyword evidence="4" id="KW-0547">Nucleotide-binding</keyword>
<keyword evidence="2" id="KW-0813">Transport</keyword>
<feature type="domain" description="ABC transporter" evidence="8">
    <location>
        <begin position="24"/>
        <end position="274"/>
    </location>
</feature>
<dbReference type="InterPro" id="IPR030679">
    <property type="entry name" value="ABC_ATPase_HisP-typ"/>
</dbReference>